<evidence type="ECO:0000313" key="4">
    <source>
        <dbReference type="Proteomes" id="UP000198960"/>
    </source>
</evidence>
<evidence type="ECO:0000256" key="1">
    <source>
        <dbReference type="SAM" id="MobiDB-lite"/>
    </source>
</evidence>
<name>A0A1H8QN74_9ACTN</name>
<evidence type="ECO:0000313" key="3">
    <source>
        <dbReference type="EMBL" id="SEO55273.1"/>
    </source>
</evidence>
<feature type="transmembrane region" description="Helical" evidence="2">
    <location>
        <begin position="51"/>
        <end position="70"/>
    </location>
</feature>
<dbReference type="InterPro" id="IPR046291">
    <property type="entry name" value="DUF6328"/>
</dbReference>
<dbReference type="EMBL" id="FOEE01000002">
    <property type="protein sequence ID" value="SEO55273.1"/>
    <property type="molecule type" value="Genomic_DNA"/>
</dbReference>
<proteinExistence type="predicted"/>
<keyword evidence="4" id="KW-1185">Reference proteome</keyword>
<feature type="transmembrane region" description="Helical" evidence="2">
    <location>
        <begin position="126"/>
        <end position="145"/>
    </location>
</feature>
<dbReference type="Proteomes" id="UP000198960">
    <property type="component" value="Unassembled WGS sequence"/>
</dbReference>
<dbReference type="Pfam" id="PF19853">
    <property type="entry name" value="DUF6328"/>
    <property type="match status" value="1"/>
</dbReference>
<reference evidence="4" key="1">
    <citation type="submission" date="2016-10" db="EMBL/GenBank/DDBJ databases">
        <authorList>
            <person name="Varghese N."/>
            <person name="Submissions S."/>
        </authorList>
    </citation>
    <scope>NUCLEOTIDE SEQUENCE [LARGE SCALE GENOMIC DNA]</scope>
    <source>
        <strain evidence="4">DSM 45413</strain>
    </source>
</reference>
<dbReference type="STRING" id="673521.SAMN05660991_00684"/>
<feature type="region of interest" description="Disordered" evidence="1">
    <location>
        <begin position="1"/>
        <end position="20"/>
    </location>
</feature>
<gene>
    <name evidence="3" type="ORF">SAMN05660991_00684</name>
</gene>
<sequence length="194" mass="21247">MDTQETPSGPDRPRPARQRFGPAAAMRSAELRGETVDQVLDRNLAELLQELRVAFTGVQIMFAFLLGLAFTQRFGDLDDFGVAVYTVALMTTAFATLVLLAPVSFHRIVFRRGQKAALVAVADRMLAVGLAMLVPAMASAVLLILDVVLGRWPAIVGSAATTLLGLLTWYVLPLSVRRSGHGRRPPHDRPRHHR</sequence>
<dbReference type="OrthoDB" id="3625784at2"/>
<dbReference type="AlphaFoldDB" id="A0A1H8QN74"/>
<feature type="transmembrane region" description="Helical" evidence="2">
    <location>
        <begin position="151"/>
        <end position="172"/>
    </location>
</feature>
<evidence type="ECO:0000256" key="2">
    <source>
        <dbReference type="SAM" id="Phobius"/>
    </source>
</evidence>
<organism evidence="3 4">
    <name type="scientific">Trujillonella endophytica</name>
    <dbReference type="NCBI Taxonomy" id="673521"/>
    <lineage>
        <taxon>Bacteria</taxon>
        <taxon>Bacillati</taxon>
        <taxon>Actinomycetota</taxon>
        <taxon>Actinomycetes</taxon>
        <taxon>Geodermatophilales</taxon>
        <taxon>Geodermatophilaceae</taxon>
        <taxon>Trujillonella</taxon>
    </lineage>
</organism>
<accession>A0A1H8QN74</accession>
<keyword evidence="2" id="KW-0812">Transmembrane</keyword>
<keyword evidence="2" id="KW-1133">Transmembrane helix</keyword>
<protein>
    <submittedName>
        <fullName evidence="3">Uncharacterized protein</fullName>
    </submittedName>
</protein>
<feature type="transmembrane region" description="Helical" evidence="2">
    <location>
        <begin position="82"/>
        <end position="105"/>
    </location>
</feature>
<keyword evidence="2" id="KW-0472">Membrane</keyword>